<feature type="domain" description="JAB-N" evidence="1">
    <location>
        <begin position="5"/>
        <end position="161"/>
    </location>
</feature>
<accession>A0A919PWX6</accession>
<dbReference type="RefSeq" id="WP_203851651.1">
    <property type="nucleotide sequence ID" value="NZ_BAAAVW010000029.1"/>
</dbReference>
<dbReference type="Proteomes" id="UP000660611">
    <property type="component" value="Unassembled WGS sequence"/>
</dbReference>
<comment type="caution">
    <text evidence="2">The sequence shown here is derived from an EMBL/GenBank/DDBJ whole genome shotgun (WGS) entry which is preliminary data.</text>
</comment>
<dbReference type="EMBL" id="BONQ01000126">
    <property type="protein sequence ID" value="GIG49998.1"/>
    <property type="molecule type" value="Genomic_DNA"/>
</dbReference>
<sequence length="330" mass="36692">MSIAVDVYRSDDYVKVGRVSLHSLLRGVFEDVLGQSLDDARFTLDLHAVEDLRELTGPPAMINLRRSHGFLNVRISRKGVLLYQHPHSIQELVGRPLQRMLTLLQPEETHWGYGIAGPGMERVSLVRPAPRPAGVVEVRTTSGRPRVFHLEAVQEPDPPTATPADLGVTAGGTGDRDLLALTPEVHDGFVRSTPFSSDVEEGGFLVGEVFLDAQRPGRHLIRMIDALPAERTGASMLQFTFTGESFLRINDIIARRGPQFRLIGWYHTHLFPATDAIGLSSIDVELHARMFRRPWQVAALVNLDGSTRTLRVYGWDGTTMHDLPYQVAAR</sequence>
<keyword evidence="3" id="KW-1185">Reference proteome</keyword>
<dbReference type="Pfam" id="PF20011">
    <property type="entry name" value="fvmJAB_N"/>
    <property type="match status" value="1"/>
</dbReference>
<evidence type="ECO:0000259" key="1">
    <source>
        <dbReference type="Pfam" id="PF20011"/>
    </source>
</evidence>
<protein>
    <recommendedName>
        <fullName evidence="1">JAB-N domain-containing protein</fullName>
    </recommendedName>
</protein>
<dbReference type="Gene3D" id="3.40.140.10">
    <property type="entry name" value="Cytidine Deaminase, domain 2"/>
    <property type="match status" value="1"/>
</dbReference>
<dbReference type="InterPro" id="IPR045476">
    <property type="entry name" value="FvmJAB_N"/>
</dbReference>
<dbReference type="AlphaFoldDB" id="A0A919PWX6"/>
<evidence type="ECO:0000313" key="2">
    <source>
        <dbReference type="EMBL" id="GIG49998.1"/>
    </source>
</evidence>
<reference evidence="2" key="1">
    <citation type="submission" date="2021-01" db="EMBL/GenBank/DDBJ databases">
        <title>Whole genome shotgun sequence of Dactylosporangium siamense NBRC 106093.</title>
        <authorList>
            <person name="Komaki H."/>
            <person name="Tamura T."/>
        </authorList>
    </citation>
    <scope>NUCLEOTIDE SEQUENCE</scope>
    <source>
        <strain evidence="2">NBRC 106093</strain>
    </source>
</reference>
<proteinExistence type="predicted"/>
<name>A0A919PWX6_9ACTN</name>
<evidence type="ECO:0000313" key="3">
    <source>
        <dbReference type="Proteomes" id="UP000660611"/>
    </source>
</evidence>
<organism evidence="2 3">
    <name type="scientific">Dactylosporangium siamense</name>
    <dbReference type="NCBI Taxonomy" id="685454"/>
    <lineage>
        <taxon>Bacteria</taxon>
        <taxon>Bacillati</taxon>
        <taxon>Actinomycetota</taxon>
        <taxon>Actinomycetes</taxon>
        <taxon>Micromonosporales</taxon>
        <taxon>Micromonosporaceae</taxon>
        <taxon>Dactylosporangium</taxon>
    </lineage>
</organism>
<gene>
    <name evidence="2" type="ORF">Dsi01nite_080390</name>
</gene>